<name>A0A5B1BJW0_MYCSI</name>
<protein>
    <submittedName>
        <fullName evidence="1">Uncharacterized protein</fullName>
    </submittedName>
</protein>
<dbReference type="RefSeq" id="WP_149655748.1">
    <property type="nucleotide sequence ID" value="NZ_VTZN01000165.1"/>
</dbReference>
<comment type="caution">
    <text evidence="1">The sequence shown here is derived from an EMBL/GenBank/DDBJ whole genome shotgun (WGS) entry which is preliminary data.</text>
</comment>
<dbReference type="EMBL" id="VTZN01000165">
    <property type="protein sequence ID" value="KAA1248392.1"/>
    <property type="molecule type" value="Genomic_DNA"/>
</dbReference>
<keyword evidence="2" id="KW-1185">Reference proteome</keyword>
<dbReference type="OrthoDB" id="5194933at2"/>
<gene>
    <name evidence="1" type="ORF">F0Q45_20830</name>
</gene>
<reference evidence="1 2" key="1">
    <citation type="submission" date="2019-09" db="EMBL/GenBank/DDBJ databases">
        <title>Report of infection by Mycobacterium simiae a patient suffering from pulmonary tuberculosis.</title>
        <authorList>
            <person name="Mohanty P.S."/>
            <person name="Bansal A.K."/>
            <person name="Singh H."/>
            <person name="Sharma S."/>
            <person name="Patil S.A."/>
            <person name="Upadhaya P."/>
            <person name="Singh P.K."/>
            <person name="Kumar D."/>
            <person name="Kumar S."/>
            <person name="Singh R.K."/>
            <person name="Chaudhary B."/>
        </authorList>
    </citation>
    <scope>NUCLEOTIDE SEQUENCE [LARGE SCALE GENOMIC DNA]</scope>
    <source>
        <strain evidence="1 2">JAL-560-SIM</strain>
    </source>
</reference>
<sequence>MTSGIAPRTAEVVSCTDVEAMTEGQFKVFENRLRRAAVRQGYRLEKSRRRDERAITYGLYRLVDMFNGEIVGAGLIARGPGGYGLDAAAVAAKLYGEEDDGDQRSR</sequence>
<evidence type="ECO:0000313" key="1">
    <source>
        <dbReference type="EMBL" id="KAA1248392.1"/>
    </source>
</evidence>
<accession>A0A5B1BJW0</accession>
<evidence type="ECO:0000313" key="2">
    <source>
        <dbReference type="Proteomes" id="UP000324701"/>
    </source>
</evidence>
<dbReference type="AlphaFoldDB" id="A0A5B1BJW0"/>
<proteinExistence type="predicted"/>
<organism evidence="1 2">
    <name type="scientific">Mycobacterium simiae</name>
    <name type="common">Mycobacterium habana</name>
    <dbReference type="NCBI Taxonomy" id="1784"/>
    <lineage>
        <taxon>Bacteria</taxon>
        <taxon>Bacillati</taxon>
        <taxon>Actinomycetota</taxon>
        <taxon>Actinomycetes</taxon>
        <taxon>Mycobacteriales</taxon>
        <taxon>Mycobacteriaceae</taxon>
        <taxon>Mycobacterium</taxon>
        <taxon>Mycobacterium simiae complex</taxon>
    </lineage>
</organism>
<dbReference type="Proteomes" id="UP000324701">
    <property type="component" value="Unassembled WGS sequence"/>
</dbReference>